<organism evidence="2">
    <name type="scientific">viral metagenome</name>
    <dbReference type="NCBI Taxonomy" id="1070528"/>
    <lineage>
        <taxon>unclassified sequences</taxon>
        <taxon>metagenomes</taxon>
        <taxon>organismal metagenomes</taxon>
    </lineage>
</organism>
<dbReference type="AlphaFoldDB" id="A0A6C0DXU7"/>
<feature type="region of interest" description="Disordered" evidence="1">
    <location>
        <begin position="134"/>
        <end position="156"/>
    </location>
</feature>
<dbReference type="EMBL" id="MN739675">
    <property type="protein sequence ID" value="QHT19995.1"/>
    <property type="molecule type" value="Genomic_DNA"/>
</dbReference>
<name>A0A6C0DXU7_9ZZZZ</name>
<sequence>MYQDDYLNDCMNDNFDEPKSKKEIFEDMKKADKGYYSWTRPASGLKKSHKIEAYSSGDVGSRIRDPITGDRYRNYLVGSRNEDLFFKVRMCTGEFGGREGPTLFYSSPEEYERHTRSVVSEEIKNRWLAKKSGADFRHKREVEREEDEDRNYTIVH</sequence>
<accession>A0A6C0DXU7</accession>
<feature type="compositionally biased region" description="Basic and acidic residues" evidence="1">
    <location>
        <begin position="134"/>
        <end position="143"/>
    </location>
</feature>
<proteinExistence type="predicted"/>
<reference evidence="2" key="1">
    <citation type="journal article" date="2020" name="Nature">
        <title>Giant virus diversity and host interactions through global metagenomics.</title>
        <authorList>
            <person name="Schulz F."/>
            <person name="Roux S."/>
            <person name="Paez-Espino D."/>
            <person name="Jungbluth S."/>
            <person name="Walsh D.A."/>
            <person name="Denef V.J."/>
            <person name="McMahon K.D."/>
            <person name="Konstantinidis K.T."/>
            <person name="Eloe-Fadrosh E.A."/>
            <person name="Kyrpides N.C."/>
            <person name="Woyke T."/>
        </authorList>
    </citation>
    <scope>NUCLEOTIDE SEQUENCE</scope>
    <source>
        <strain evidence="2">GVMAG-M-3300023174-5</strain>
    </source>
</reference>
<evidence type="ECO:0000256" key="1">
    <source>
        <dbReference type="SAM" id="MobiDB-lite"/>
    </source>
</evidence>
<evidence type="ECO:0000313" key="2">
    <source>
        <dbReference type="EMBL" id="QHT19995.1"/>
    </source>
</evidence>
<protein>
    <submittedName>
        <fullName evidence="2">Uncharacterized protein</fullName>
    </submittedName>
</protein>